<comment type="caution">
    <text evidence="1">The sequence shown here is derived from an EMBL/GenBank/DDBJ whole genome shotgun (WGS) entry which is preliminary data.</text>
</comment>
<dbReference type="EMBL" id="MFNE01000006">
    <property type="protein sequence ID" value="OGG96969.1"/>
    <property type="molecule type" value="Genomic_DNA"/>
</dbReference>
<accession>A0A1F6GFT9</accession>
<organism evidence="1 2">
    <name type="scientific">Candidatus Lambdaproteobacteria bacterium RIFOXYD2_FULL_50_16</name>
    <dbReference type="NCBI Taxonomy" id="1817772"/>
    <lineage>
        <taxon>Bacteria</taxon>
        <taxon>Pseudomonadati</taxon>
        <taxon>Pseudomonadota</taxon>
        <taxon>Candidatus Lambdaproteobacteria</taxon>
    </lineage>
</organism>
<dbReference type="Gene3D" id="3.40.50.1580">
    <property type="entry name" value="Nucleoside phosphorylase domain"/>
    <property type="match status" value="1"/>
</dbReference>
<proteinExistence type="predicted"/>
<name>A0A1F6GFT9_9PROT</name>
<evidence type="ECO:0000313" key="1">
    <source>
        <dbReference type="EMBL" id="OGG96969.1"/>
    </source>
</evidence>
<evidence type="ECO:0000313" key="2">
    <source>
        <dbReference type="Proteomes" id="UP000178449"/>
    </source>
</evidence>
<reference evidence="1 2" key="1">
    <citation type="journal article" date="2016" name="Nat. Commun.">
        <title>Thousands of microbial genomes shed light on interconnected biogeochemical processes in an aquifer system.</title>
        <authorList>
            <person name="Anantharaman K."/>
            <person name="Brown C.T."/>
            <person name="Hug L.A."/>
            <person name="Sharon I."/>
            <person name="Castelle C.J."/>
            <person name="Probst A.J."/>
            <person name="Thomas B.C."/>
            <person name="Singh A."/>
            <person name="Wilkins M.J."/>
            <person name="Karaoz U."/>
            <person name="Brodie E.L."/>
            <person name="Williams K.H."/>
            <person name="Hubbard S.S."/>
            <person name="Banfield J.F."/>
        </authorList>
    </citation>
    <scope>NUCLEOTIDE SEQUENCE [LARGE SCALE GENOMIC DNA]</scope>
</reference>
<dbReference type="InterPro" id="IPR035994">
    <property type="entry name" value="Nucleoside_phosphorylase_sf"/>
</dbReference>
<dbReference type="Proteomes" id="UP000178449">
    <property type="component" value="Unassembled WGS sequence"/>
</dbReference>
<dbReference type="SUPFAM" id="SSF53167">
    <property type="entry name" value="Purine and uridine phosphorylases"/>
    <property type="match status" value="1"/>
</dbReference>
<dbReference type="GO" id="GO:0009116">
    <property type="term" value="P:nucleoside metabolic process"/>
    <property type="evidence" value="ECO:0007669"/>
    <property type="project" value="InterPro"/>
</dbReference>
<evidence type="ECO:0008006" key="3">
    <source>
        <dbReference type="Google" id="ProtNLM"/>
    </source>
</evidence>
<dbReference type="STRING" id="1817772.A2527_02625"/>
<dbReference type="AlphaFoldDB" id="A0A1F6GFT9"/>
<protein>
    <recommendedName>
        <fullName evidence="3">Nucleoside phosphorylase domain-containing protein</fullName>
    </recommendedName>
</protein>
<sequence>MTLLICSAIDAELSPLAALLNAQKINEGHYKAAGMEFSALGVGVLLAALKLAELLAKSQYSEVIFTGSAGIYPGHGLEMGQLVEVNRAVLFDPSAEQGQGHYAQLQGGRQIPAGPRRFDLPRVAAASGIAITSDNQAAKRITQSHGAQVENLELFGVALAAWQAQKSWSAVLGLTNQVGRQGQKEWKANYLELGGKACRFLADKLSR</sequence>
<gene>
    <name evidence="1" type="ORF">A2527_02625</name>
</gene>
<dbReference type="GO" id="GO:0003824">
    <property type="term" value="F:catalytic activity"/>
    <property type="evidence" value="ECO:0007669"/>
    <property type="project" value="InterPro"/>
</dbReference>